<feature type="compositionally biased region" description="Polar residues" evidence="1">
    <location>
        <begin position="94"/>
        <end position="107"/>
    </location>
</feature>
<gene>
    <name evidence="2" type="ORF">H9L09_09745</name>
</gene>
<dbReference type="KEGG" id="nmes:H9L09_09745"/>
<dbReference type="Proteomes" id="UP000515947">
    <property type="component" value="Chromosome"/>
</dbReference>
<dbReference type="AlphaFoldDB" id="A0A7G9RG30"/>
<proteinExistence type="predicted"/>
<feature type="region of interest" description="Disordered" evidence="1">
    <location>
        <begin position="18"/>
        <end position="107"/>
    </location>
</feature>
<organism evidence="2 3">
    <name type="scientific">Nocardioides mesophilus</name>
    <dbReference type="NCBI Taxonomy" id="433659"/>
    <lineage>
        <taxon>Bacteria</taxon>
        <taxon>Bacillati</taxon>
        <taxon>Actinomycetota</taxon>
        <taxon>Actinomycetes</taxon>
        <taxon>Propionibacteriales</taxon>
        <taxon>Nocardioidaceae</taxon>
        <taxon>Nocardioides</taxon>
    </lineage>
</organism>
<feature type="compositionally biased region" description="Pro residues" evidence="1">
    <location>
        <begin position="56"/>
        <end position="65"/>
    </location>
</feature>
<accession>A0A7G9RG30</accession>
<protein>
    <submittedName>
        <fullName evidence="2">Uncharacterized protein</fullName>
    </submittedName>
</protein>
<sequence>MAAGGALGLMALGGAGGLALGHATAEPGHDRAGLVSDGAPGQAGGPDGQQFHAPPGTAPGLPPNLAPEADDGHGALPDQESARLPHQLIPGPGSTASTPPAVPSRTT</sequence>
<evidence type="ECO:0000256" key="1">
    <source>
        <dbReference type="SAM" id="MobiDB-lite"/>
    </source>
</evidence>
<dbReference type="EMBL" id="CP060713">
    <property type="protein sequence ID" value="QNN54555.1"/>
    <property type="molecule type" value="Genomic_DNA"/>
</dbReference>
<dbReference type="RefSeq" id="WP_187580395.1">
    <property type="nucleotide sequence ID" value="NZ_CP060713.1"/>
</dbReference>
<evidence type="ECO:0000313" key="2">
    <source>
        <dbReference type="EMBL" id="QNN54555.1"/>
    </source>
</evidence>
<evidence type="ECO:0000313" key="3">
    <source>
        <dbReference type="Proteomes" id="UP000515947"/>
    </source>
</evidence>
<name>A0A7G9RG30_9ACTN</name>
<reference evidence="2 3" key="1">
    <citation type="submission" date="2020-08" db="EMBL/GenBank/DDBJ databases">
        <title>Genome sequence of Nocardioides mesophilus KACC 16243T.</title>
        <authorList>
            <person name="Hyun D.-W."/>
            <person name="Bae J.-W."/>
        </authorList>
    </citation>
    <scope>NUCLEOTIDE SEQUENCE [LARGE SCALE GENOMIC DNA]</scope>
    <source>
        <strain evidence="2 3">KACC 16243</strain>
    </source>
</reference>
<keyword evidence="3" id="KW-1185">Reference proteome</keyword>